<reference evidence="1 2" key="1">
    <citation type="journal article" date="2018" name="Gigascience">
        <title>Genomes of trombidid mites reveal novel predicted allergens and laterally-transferred genes associated with secondary metabolism.</title>
        <authorList>
            <person name="Dong X."/>
            <person name="Chaisiri K."/>
            <person name="Xia D."/>
            <person name="Armstrong S.D."/>
            <person name="Fang Y."/>
            <person name="Donnelly M.J."/>
            <person name="Kadowaki T."/>
            <person name="McGarry J.W."/>
            <person name="Darby A.C."/>
            <person name="Makepeace B.L."/>
        </authorList>
    </citation>
    <scope>NUCLEOTIDE SEQUENCE [LARGE SCALE GENOMIC DNA]</scope>
    <source>
        <strain evidence="1">UoL-UT</strain>
    </source>
</reference>
<dbReference type="AlphaFoldDB" id="A0A443QHV1"/>
<dbReference type="EMBL" id="NCKV01055783">
    <property type="protein sequence ID" value="RWS02610.1"/>
    <property type="molecule type" value="Genomic_DNA"/>
</dbReference>
<keyword evidence="2" id="KW-1185">Reference proteome</keyword>
<dbReference type="Proteomes" id="UP000288716">
    <property type="component" value="Unassembled WGS sequence"/>
</dbReference>
<proteinExistence type="predicted"/>
<comment type="caution">
    <text evidence="1">The sequence shown here is derived from an EMBL/GenBank/DDBJ whole genome shotgun (WGS) entry which is preliminary data.</text>
</comment>
<evidence type="ECO:0008006" key="3">
    <source>
        <dbReference type="Google" id="ProtNLM"/>
    </source>
</evidence>
<organism evidence="1 2">
    <name type="scientific">Leptotrombidium deliense</name>
    <dbReference type="NCBI Taxonomy" id="299467"/>
    <lineage>
        <taxon>Eukaryota</taxon>
        <taxon>Metazoa</taxon>
        <taxon>Ecdysozoa</taxon>
        <taxon>Arthropoda</taxon>
        <taxon>Chelicerata</taxon>
        <taxon>Arachnida</taxon>
        <taxon>Acari</taxon>
        <taxon>Acariformes</taxon>
        <taxon>Trombidiformes</taxon>
        <taxon>Prostigmata</taxon>
        <taxon>Anystina</taxon>
        <taxon>Parasitengona</taxon>
        <taxon>Trombiculoidea</taxon>
        <taxon>Trombiculidae</taxon>
        <taxon>Leptotrombidium</taxon>
    </lineage>
</organism>
<feature type="non-terminal residue" evidence="1">
    <location>
        <position position="166"/>
    </location>
</feature>
<gene>
    <name evidence="1" type="ORF">B4U80_00183</name>
</gene>
<sequence length="166" mass="18525">MSGYDAKHIINTDQSGFSYEYVSKRTLENIGNKHVLVSAQSVHATTHSYTIQPMLNMNGELLGKLMIILQEPDGEFGPRVQKDINQYLPPNVVVTCSKSGKSNNKIIKQFLIECLKPVSSDNFILMQDSWSAHNDVAEIEDIFGDKCTLLVIPEGTTDHIQPLAVY</sequence>
<dbReference type="VEuPathDB" id="VectorBase:LDEU014322"/>
<accession>A0A443QHV1</accession>
<evidence type="ECO:0000313" key="2">
    <source>
        <dbReference type="Proteomes" id="UP000288716"/>
    </source>
</evidence>
<protein>
    <recommendedName>
        <fullName evidence="3">DDE-1 domain-containing protein</fullName>
    </recommendedName>
</protein>
<dbReference type="OrthoDB" id="6538128at2759"/>
<name>A0A443QHV1_9ACAR</name>
<evidence type="ECO:0000313" key="1">
    <source>
        <dbReference type="EMBL" id="RWS02610.1"/>
    </source>
</evidence>